<keyword evidence="1" id="KW-0808">Transferase</keyword>
<dbReference type="Pfam" id="PF13508">
    <property type="entry name" value="Acetyltransf_7"/>
    <property type="match status" value="1"/>
</dbReference>
<dbReference type="Gene3D" id="3.40.630.30">
    <property type="match status" value="1"/>
</dbReference>
<dbReference type="HAMAP" id="MF_01698">
    <property type="entry name" value="MshD"/>
    <property type="match status" value="1"/>
</dbReference>
<dbReference type="GO" id="GO:0035447">
    <property type="term" value="F:mycothiol synthase activity"/>
    <property type="evidence" value="ECO:0007669"/>
    <property type="project" value="TreeGrafter"/>
</dbReference>
<dbReference type="AlphaFoldDB" id="A0A6J6E4V8"/>
<feature type="domain" description="N-acetyltransferase" evidence="3">
    <location>
        <begin position="5"/>
        <end position="147"/>
    </location>
</feature>
<dbReference type="Pfam" id="PF00583">
    <property type="entry name" value="Acetyltransf_1"/>
    <property type="match status" value="1"/>
</dbReference>
<dbReference type="PANTHER" id="PTHR43617:SF31">
    <property type="entry name" value="MYCOTHIOL ACETYLTRANSFERASE"/>
    <property type="match status" value="1"/>
</dbReference>
<evidence type="ECO:0000313" key="4">
    <source>
        <dbReference type="EMBL" id="CAB4569293.1"/>
    </source>
</evidence>
<protein>
    <submittedName>
        <fullName evidence="4">Unannotated protein</fullName>
    </submittedName>
</protein>
<dbReference type="SUPFAM" id="SSF55729">
    <property type="entry name" value="Acyl-CoA N-acyltransferases (Nat)"/>
    <property type="match status" value="1"/>
</dbReference>
<keyword evidence="2" id="KW-0677">Repeat</keyword>
<dbReference type="GO" id="GO:0010125">
    <property type="term" value="P:mycothiol biosynthetic process"/>
    <property type="evidence" value="ECO:0007669"/>
    <property type="project" value="TreeGrafter"/>
</dbReference>
<evidence type="ECO:0000259" key="3">
    <source>
        <dbReference type="PROSITE" id="PS51186"/>
    </source>
</evidence>
<dbReference type="InterPro" id="IPR050276">
    <property type="entry name" value="MshD_Acetyltransferase"/>
</dbReference>
<name>A0A6J6E4V8_9ZZZZ</name>
<dbReference type="GO" id="GO:0008999">
    <property type="term" value="F:protein-N-terminal-alanine acetyltransferase activity"/>
    <property type="evidence" value="ECO:0007669"/>
    <property type="project" value="TreeGrafter"/>
</dbReference>
<dbReference type="InterPro" id="IPR017813">
    <property type="entry name" value="Mycothiol_AcTrfase"/>
</dbReference>
<accession>A0A6J6E4V8</accession>
<organism evidence="4">
    <name type="scientific">freshwater metagenome</name>
    <dbReference type="NCBI Taxonomy" id="449393"/>
    <lineage>
        <taxon>unclassified sequences</taxon>
        <taxon>metagenomes</taxon>
        <taxon>ecological metagenomes</taxon>
    </lineage>
</organism>
<gene>
    <name evidence="4" type="ORF">UFOPK1740_00086</name>
</gene>
<dbReference type="CDD" id="cd04301">
    <property type="entry name" value="NAT_SF"/>
    <property type="match status" value="1"/>
</dbReference>
<dbReference type="EMBL" id="CAEZTU010000002">
    <property type="protein sequence ID" value="CAB4569293.1"/>
    <property type="molecule type" value="Genomic_DNA"/>
</dbReference>
<dbReference type="InterPro" id="IPR000182">
    <property type="entry name" value="GNAT_dom"/>
</dbReference>
<reference evidence="4" key="1">
    <citation type="submission" date="2020-05" db="EMBL/GenBank/DDBJ databases">
        <authorList>
            <person name="Chiriac C."/>
            <person name="Salcher M."/>
            <person name="Ghai R."/>
            <person name="Kavagutti S V."/>
        </authorList>
    </citation>
    <scope>NUCLEOTIDE SEQUENCE</scope>
</reference>
<dbReference type="InterPro" id="IPR016181">
    <property type="entry name" value="Acyl_CoA_acyltransferase"/>
</dbReference>
<feature type="domain" description="N-acetyltransferase" evidence="3">
    <location>
        <begin position="155"/>
        <end position="316"/>
    </location>
</feature>
<sequence length="316" mass="36092">MFKVSVLNELTEQKVSEILEIVTEASETDGARPFSEHVELHLRSGGDRRIIHLIAQNENQKIVGYGHLDTTDLVAGPSGELVVHPDFRLNGIATEIIYEIKKLIKGQPLRLWSHGDIPHAQEFAKKLGFDSVRNVIQMRRSLFSPIEPFIIPSNYKLKQFDPREDIDKFLNLNKACFVDLPDQSSWTRKDVELRVSENWFSAKGFVLLINSNEEVIGFCWTKVHGQDHAHKEDDGHQHLDHGHDPIGEIYVLGVHPQEHKKGLGKALTLWGLNHLRRSGLDSAMLYVDSNNQKAIKLYEDLGFGFWGLDRLYRSFT</sequence>
<dbReference type="NCBIfam" id="TIGR03448">
    <property type="entry name" value="mycothiol_MshD"/>
    <property type="match status" value="1"/>
</dbReference>
<dbReference type="PANTHER" id="PTHR43617">
    <property type="entry name" value="L-AMINO ACID N-ACETYLTRANSFERASE"/>
    <property type="match status" value="1"/>
</dbReference>
<dbReference type="PIRSF" id="PIRSF021524">
    <property type="entry name" value="MSH_acetyltransferase"/>
    <property type="match status" value="1"/>
</dbReference>
<dbReference type="PROSITE" id="PS51186">
    <property type="entry name" value="GNAT"/>
    <property type="match status" value="2"/>
</dbReference>
<evidence type="ECO:0000256" key="2">
    <source>
        <dbReference type="ARBA" id="ARBA00022737"/>
    </source>
</evidence>
<proteinExistence type="inferred from homology"/>
<evidence type="ECO:0000256" key="1">
    <source>
        <dbReference type="ARBA" id="ARBA00022679"/>
    </source>
</evidence>